<dbReference type="AlphaFoldDB" id="A0A3M0K2H8"/>
<gene>
    <name evidence="1" type="ORF">DUI87_16664</name>
</gene>
<proteinExistence type="predicted"/>
<evidence type="ECO:0000313" key="2">
    <source>
        <dbReference type="Proteomes" id="UP000269221"/>
    </source>
</evidence>
<organism evidence="1 2">
    <name type="scientific">Hirundo rustica rustica</name>
    <dbReference type="NCBI Taxonomy" id="333673"/>
    <lineage>
        <taxon>Eukaryota</taxon>
        <taxon>Metazoa</taxon>
        <taxon>Chordata</taxon>
        <taxon>Craniata</taxon>
        <taxon>Vertebrata</taxon>
        <taxon>Euteleostomi</taxon>
        <taxon>Archelosauria</taxon>
        <taxon>Archosauria</taxon>
        <taxon>Dinosauria</taxon>
        <taxon>Saurischia</taxon>
        <taxon>Theropoda</taxon>
        <taxon>Coelurosauria</taxon>
        <taxon>Aves</taxon>
        <taxon>Neognathae</taxon>
        <taxon>Neoaves</taxon>
        <taxon>Telluraves</taxon>
        <taxon>Australaves</taxon>
        <taxon>Passeriformes</taxon>
        <taxon>Sylvioidea</taxon>
        <taxon>Hirundinidae</taxon>
        <taxon>Hirundo</taxon>
    </lineage>
</organism>
<comment type="caution">
    <text evidence="1">The sequence shown here is derived from an EMBL/GenBank/DDBJ whole genome shotgun (WGS) entry which is preliminary data.</text>
</comment>
<dbReference type="Proteomes" id="UP000269221">
    <property type="component" value="Unassembled WGS sequence"/>
</dbReference>
<evidence type="ECO:0000313" key="1">
    <source>
        <dbReference type="EMBL" id="RMC07208.1"/>
    </source>
</evidence>
<protein>
    <submittedName>
        <fullName evidence="1">Uncharacterized protein</fullName>
    </submittedName>
</protein>
<sequence length="91" mass="9968">MMKKYEEDFGNIDHLDVFISVLMCLLLFETQLEQSSSLIKYLKGGCSKVGFGLFSQAKLVIEWLSIGTGSPANGGVTIPGSVQNPRRRGTL</sequence>
<name>A0A3M0K2H8_HIRRU</name>
<keyword evidence="2" id="KW-1185">Reference proteome</keyword>
<dbReference type="EMBL" id="QRBI01000120">
    <property type="protein sequence ID" value="RMC07208.1"/>
    <property type="molecule type" value="Genomic_DNA"/>
</dbReference>
<accession>A0A3M0K2H8</accession>
<reference evidence="1 2" key="1">
    <citation type="submission" date="2018-07" db="EMBL/GenBank/DDBJ databases">
        <title>A high quality draft genome assembly of the barn swallow (H. rustica rustica).</title>
        <authorList>
            <person name="Formenti G."/>
            <person name="Chiara M."/>
            <person name="Poveda L."/>
            <person name="Francoijs K.-J."/>
            <person name="Bonisoli-Alquati A."/>
            <person name="Canova L."/>
            <person name="Gianfranceschi L."/>
            <person name="Horner D.S."/>
            <person name="Saino N."/>
        </authorList>
    </citation>
    <scope>NUCLEOTIDE SEQUENCE [LARGE SCALE GENOMIC DNA]</scope>
    <source>
        <strain evidence="1">Chelidonia</strain>
        <tissue evidence="1">Blood</tissue>
    </source>
</reference>